<feature type="compositionally biased region" description="Polar residues" evidence="1">
    <location>
        <begin position="167"/>
        <end position="177"/>
    </location>
</feature>
<sequence>MVFMSEIFVAEEDKGYLAMSATIMSDPIVITAPESQATAVKLVAQAEIEFAKCECCGLTEECTPAYIERIRERYQGHWICGLCAEAIKDEIVRSKRLISTEEAMAKHMNFFKKFKASGPPPDPTVHLISAMRQILRRSLDSPRALRSTPSSPTSKIDTEIHGPGLTRSESCFPTLSG</sequence>
<dbReference type="AlphaFoldDB" id="A0AA87ZMH6"/>
<evidence type="ECO:0000313" key="3">
    <source>
        <dbReference type="Proteomes" id="UP001187192"/>
    </source>
</evidence>
<evidence type="ECO:0000256" key="1">
    <source>
        <dbReference type="SAM" id="MobiDB-lite"/>
    </source>
</evidence>
<feature type="region of interest" description="Disordered" evidence="1">
    <location>
        <begin position="141"/>
        <end position="177"/>
    </location>
</feature>
<evidence type="ECO:0008006" key="4">
    <source>
        <dbReference type="Google" id="ProtNLM"/>
    </source>
</evidence>
<dbReference type="PANTHER" id="PTHR33108">
    <property type="entry name" value="OS01G0745000 PROTEIN"/>
    <property type="match status" value="1"/>
</dbReference>
<dbReference type="PANTHER" id="PTHR33108:SF32">
    <property type="entry name" value="DUF1677 FAMILY PROTEIN (DUF1677)"/>
    <property type="match status" value="1"/>
</dbReference>
<comment type="caution">
    <text evidence="2">The sequence shown here is derived from an EMBL/GenBank/DDBJ whole genome shotgun (WGS) entry which is preliminary data.</text>
</comment>
<dbReference type="EMBL" id="BTGU01000006">
    <property type="protein sequence ID" value="GMN36847.1"/>
    <property type="molecule type" value="Genomic_DNA"/>
</dbReference>
<gene>
    <name evidence="2" type="ORF">TIFTF001_006347</name>
</gene>
<accession>A0AA87ZMH6</accession>
<evidence type="ECO:0000313" key="2">
    <source>
        <dbReference type="EMBL" id="GMN36847.1"/>
    </source>
</evidence>
<proteinExistence type="predicted"/>
<dbReference type="InterPro" id="IPR012876">
    <property type="entry name" value="DUF1677_pln"/>
</dbReference>
<reference evidence="2" key="1">
    <citation type="submission" date="2023-07" db="EMBL/GenBank/DDBJ databases">
        <title>draft genome sequence of fig (Ficus carica).</title>
        <authorList>
            <person name="Takahashi T."/>
            <person name="Nishimura K."/>
        </authorList>
    </citation>
    <scope>NUCLEOTIDE SEQUENCE</scope>
</reference>
<keyword evidence="3" id="KW-1185">Reference proteome</keyword>
<name>A0AA87ZMH6_FICCA</name>
<organism evidence="2 3">
    <name type="scientific">Ficus carica</name>
    <name type="common">Common fig</name>
    <dbReference type="NCBI Taxonomy" id="3494"/>
    <lineage>
        <taxon>Eukaryota</taxon>
        <taxon>Viridiplantae</taxon>
        <taxon>Streptophyta</taxon>
        <taxon>Embryophyta</taxon>
        <taxon>Tracheophyta</taxon>
        <taxon>Spermatophyta</taxon>
        <taxon>Magnoliopsida</taxon>
        <taxon>eudicotyledons</taxon>
        <taxon>Gunneridae</taxon>
        <taxon>Pentapetalae</taxon>
        <taxon>rosids</taxon>
        <taxon>fabids</taxon>
        <taxon>Rosales</taxon>
        <taxon>Moraceae</taxon>
        <taxon>Ficeae</taxon>
        <taxon>Ficus</taxon>
    </lineage>
</organism>
<protein>
    <recommendedName>
        <fullName evidence="4">DUF1677 family protein</fullName>
    </recommendedName>
</protein>
<dbReference type="Pfam" id="PF07911">
    <property type="entry name" value="DUF1677"/>
    <property type="match status" value="1"/>
</dbReference>
<dbReference type="Proteomes" id="UP001187192">
    <property type="component" value="Unassembled WGS sequence"/>
</dbReference>